<proteinExistence type="predicted"/>
<keyword evidence="2 4" id="KW-1133">Transmembrane helix</keyword>
<dbReference type="Proteomes" id="UP001501867">
    <property type="component" value="Unassembled WGS sequence"/>
</dbReference>
<dbReference type="PANTHER" id="PTHR32089:SF112">
    <property type="entry name" value="LYSOZYME-LIKE PROTEIN-RELATED"/>
    <property type="match status" value="1"/>
</dbReference>
<keyword evidence="1 4" id="KW-0812">Transmembrane</keyword>
<evidence type="ECO:0000313" key="7">
    <source>
        <dbReference type="Proteomes" id="UP001501867"/>
    </source>
</evidence>
<evidence type="ECO:0000256" key="4">
    <source>
        <dbReference type="SAM" id="Phobius"/>
    </source>
</evidence>
<feature type="transmembrane region" description="Helical" evidence="4">
    <location>
        <begin position="419"/>
        <end position="438"/>
    </location>
</feature>
<dbReference type="SMART" id="SM00304">
    <property type="entry name" value="HAMP"/>
    <property type="match status" value="2"/>
</dbReference>
<protein>
    <recommendedName>
        <fullName evidence="5">HAMP domain-containing protein</fullName>
    </recommendedName>
</protein>
<dbReference type="InterPro" id="IPR003660">
    <property type="entry name" value="HAMP_dom"/>
</dbReference>
<reference evidence="6 7" key="1">
    <citation type="journal article" date="2019" name="Int. J. Syst. Evol. Microbiol.">
        <title>The Global Catalogue of Microorganisms (GCM) 10K type strain sequencing project: providing services to taxonomists for standard genome sequencing and annotation.</title>
        <authorList>
            <consortium name="The Broad Institute Genomics Platform"/>
            <consortium name="The Broad Institute Genome Sequencing Center for Infectious Disease"/>
            <person name="Wu L."/>
            <person name="Ma J."/>
        </authorList>
    </citation>
    <scope>NUCLEOTIDE SEQUENCE [LARGE SCALE GENOMIC DNA]</scope>
    <source>
        <strain evidence="6 7">JCM 4505</strain>
    </source>
</reference>
<feature type="compositionally biased region" description="Low complexity" evidence="3">
    <location>
        <begin position="759"/>
        <end position="779"/>
    </location>
</feature>
<accession>A0ABN0W3F4</accession>
<dbReference type="PANTHER" id="PTHR32089">
    <property type="entry name" value="METHYL-ACCEPTING CHEMOTAXIS PROTEIN MCPB"/>
    <property type="match status" value="1"/>
</dbReference>
<dbReference type="SUPFAM" id="SSF158472">
    <property type="entry name" value="HAMP domain-like"/>
    <property type="match status" value="1"/>
</dbReference>
<dbReference type="EMBL" id="BAAABV010000032">
    <property type="protein sequence ID" value="GAA0324065.1"/>
    <property type="molecule type" value="Genomic_DNA"/>
</dbReference>
<dbReference type="CDD" id="cd06225">
    <property type="entry name" value="HAMP"/>
    <property type="match status" value="1"/>
</dbReference>
<evidence type="ECO:0000256" key="2">
    <source>
        <dbReference type="ARBA" id="ARBA00022989"/>
    </source>
</evidence>
<feature type="region of interest" description="Disordered" evidence="3">
    <location>
        <begin position="749"/>
        <end position="779"/>
    </location>
</feature>
<evidence type="ECO:0000313" key="6">
    <source>
        <dbReference type="EMBL" id="GAA0324065.1"/>
    </source>
</evidence>
<dbReference type="PROSITE" id="PS50885">
    <property type="entry name" value="HAMP"/>
    <property type="match status" value="2"/>
</dbReference>
<feature type="domain" description="HAMP" evidence="5">
    <location>
        <begin position="343"/>
        <end position="395"/>
    </location>
</feature>
<feature type="domain" description="HAMP" evidence="5">
    <location>
        <begin position="702"/>
        <end position="754"/>
    </location>
</feature>
<organism evidence="6 7">
    <name type="scientific">Streptomyces polychromogenes</name>
    <dbReference type="NCBI Taxonomy" id="67342"/>
    <lineage>
        <taxon>Bacteria</taxon>
        <taxon>Bacillati</taxon>
        <taxon>Actinomycetota</taxon>
        <taxon>Actinomycetes</taxon>
        <taxon>Kitasatosporales</taxon>
        <taxon>Streptomycetaceae</taxon>
        <taxon>Streptomyces</taxon>
    </lineage>
</organism>
<dbReference type="Pfam" id="PF00672">
    <property type="entry name" value="HAMP"/>
    <property type="match status" value="2"/>
</dbReference>
<name>A0ABN0W3F4_9ACTN</name>
<keyword evidence="4" id="KW-0472">Membrane</keyword>
<evidence type="ECO:0000259" key="5">
    <source>
        <dbReference type="PROSITE" id="PS50885"/>
    </source>
</evidence>
<evidence type="ECO:0000256" key="1">
    <source>
        <dbReference type="ARBA" id="ARBA00022692"/>
    </source>
</evidence>
<sequence length="779" mass="81662">MAASPPKRRRKARRRADMSLLGGIRPPITVLSVLLLALAGFTAMSLGSVREDRLPQAVLTSQQHFAEDGAIALRASLDESVTDLDRAAALFSAGKPVAPDAVLDRIGSVYQKWRGTAVVEIGSGRLLAARGENLPLTAVDRTKLSGEGGLAPRMVTLANGETRLLTLALLTWKDQPQQLLVASSSLRFPGISLGHLRSIAVVGADGTVLSTDGIPEPEMLLSDDRRADVKRDTKQLASFAKTAARKTRANPLTVKEPGSGGFPGVSGSLTGGVTSGERAAAGYARLSGPEPGVGTSATSLDLTVVAMTDIAQNPSRATDAFAGLVLAGTLLLVGALVVALLVATVQRPLISLFLESRRLTRGDLTRPVTIPRGGEAARIALALDRLRGQLRDLDLDGGGAPAAPGARGRDKRRTGARTLVAVCAVLLLAWCLPLGLLVNRAGDSVVVPQQLVNDQRERTDTLNDRVRRALNEGQADLASVGTLMGPDAGPERMSDVLEHTLREHTRYASLYVLDGSGKALAQAGGHPRAPFGKGPRKEPVALYDGAKEPVIIATAEIPGRTGTAVVGEFRIDFLNALLKRPGLGEIRVVDAKHRTIGSNSGYRAFQRLGDDRLDALVQGSSLKVGAAPKPGGVLYRSGGDHVIAAAAPFSGGGAAGDLKWSVVSWQSAKGLAISEYSLQNRTVLAGLLGFAVGAACLGWLQIIVVAPLRELARRAEALADGDRRTVLYPRHHDEVGAVTRSLEIIRQQLQQGGRRGGRQRTTTDTGGAGAPSATTAGRN</sequence>
<gene>
    <name evidence="6" type="ORF">GCM10010302_74020</name>
</gene>
<evidence type="ECO:0000256" key="3">
    <source>
        <dbReference type="SAM" id="MobiDB-lite"/>
    </source>
</evidence>
<dbReference type="Gene3D" id="6.10.340.10">
    <property type="match status" value="2"/>
</dbReference>
<feature type="transmembrane region" description="Helical" evidence="4">
    <location>
        <begin position="683"/>
        <end position="706"/>
    </location>
</feature>
<comment type="caution">
    <text evidence="6">The sequence shown here is derived from an EMBL/GenBank/DDBJ whole genome shotgun (WGS) entry which is preliminary data.</text>
</comment>
<keyword evidence="7" id="KW-1185">Reference proteome</keyword>
<feature type="transmembrane region" description="Helical" evidence="4">
    <location>
        <begin position="320"/>
        <end position="343"/>
    </location>
</feature>